<keyword evidence="5" id="KW-0653">Protein transport</keyword>
<feature type="compositionally biased region" description="Polar residues" evidence="10">
    <location>
        <begin position="27"/>
        <end position="42"/>
    </location>
</feature>
<evidence type="ECO:0000313" key="11">
    <source>
        <dbReference type="EMBL" id="KAF2303054.1"/>
    </source>
</evidence>
<dbReference type="Gene3D" id="2.130.10.10">
    <property type="entry name" value="YVTN repeat-like/Quinoprotein amine dehydrogenase"/>
    <property type="match status" value="1"/>
</dbReference>
<dbReference type="SMART" id="SM00320">
    <property type="entry name" value="WD40"/>
    <property type="match status" value="1"/>
</dbReference>
<dbReference type="GO" id="GO:0005782">
    <property type="term" value="C:peroxisomal matrix"/>
    <property type="evidence" value="ECO:0007669"/>
    <property type="project" value="UniProtKB-SubCell"/>
</dbReference>
<dbReference type="SUPFAM" id="SSF50978">
    <property type="entry name" value="WD40 repeat-like"/>
    <property type="match status" value="1"/>
</dbReference>
<evidence type="ECO:0000256" key="1">
    <source>
        <dbReference type="ARBA" id="ARBA00004253"/>
    </source>
</evidence>
<name>A0A6A6LPT2_HEVBR</name>
<dbReference type="Pfam" id="PF00400">
    <property type="entry name" value="WD40"/>
    <property type="match status" value="1"/>
</dbReference>
<comment type="caution">
    <text evidence="11">The sequence shown here is derived from an EMBL/GenBank/DDBJ whole genome shotgun (WGS) entry which is preliminary data.</text>
</comment>
<feature type="repeat" description="WD" evidence="9">
    <location>
        <begin position="100"/>
        <end position="133"/>
    </location>
</feature>
<accession>A0A6A6LPT2</accession>
<sequence>MIHHNVKPHHCPPNPSPQCHSSKRHSTATPLNSAPSTKTVSPSPRLRISAFLATAYTPPPGTLGIPTFLLPVPEIVRDGVGDKSIKVWDLRSYRAPIAALNGHGYAVRKVKLLLHHRNLMVSGSYDMTVCIWDFMVEDALVGRYDHHTEFAVGVDMIVLLGDCCLVLVGMTWFTFDSMGQTPEHPNGEVFSTCSSCLSC</sequence>
<comment type="subcellular location">
    <subcellularLocation>
        <location evidence="2">Cytoplasm</location>
        <location evidence="2">Cytosol</location>
    </subcellularLocation>
    <subcellularLocation>
        <location evidence="1">Peroxisome matrix</location>
    </subcellularLocation>
</comment>
<dbReference type="InterPro" id="IPR001680">
    <property type="entry name" value="WD40_rpt"/>
</dbReference>
<dbReference type="Proteomes" id="UP000467840">
    <property type="component" value="Chromosome 16"/>
</dbReference>
<keyword evidence="9" id="KW-0853">WD repeat</keyword>
<evidence type="ECO:0000256" key="8">
    <source>
        <dbReference type="ARBA" id="ARBA00032565"/>
    </source>
</evidence>
<feature type="region of interest" description="Disordered" evidence="10">
    <location>
        <begin position="1"/>
        <end position="42"/>
    </location>
</feature>
<dbReference type="InterPro" id="IPR044536">
    <property type="entry name" value="PEX7"/>
</dbReference>
<dbReference type="InterPro" id="IPR015943">
    <property type="entry name" value="WD40/YVTN_repeat-like_dom_sf"/>
</dbReference>
<evidence type="ECO:0000256" key="2">
    <source>
        <dbReference type="ARBA" id="ARBA00004514"/>
    </source>
</evidence>
<dbReference type="InterPro" id="IPR036322">
    <property type="entry name" value="WD40_repeat_dom_sf"/>
</dbReference>
<keyword evidence="4" id="KW-0963">Cytoplasm</keyword>
<dbReference type="GO" id="GO:0016558">
    <property type="term" value="P:protein import into peroxisome matrix"/>
    <property type="evidence" value="ECO:0007669"/>
    <property type="project" value="InterPro"/>
</dbReference>
<evidence type="ECO:0000256" key="5">
    <source>
        <dbReference type="ARBA" id="ARBA00022927"/>
    </source>
</evidence>
<reference evidence="11 12" key="1">
    <citation type="journal article" date="2020" name="Mol. Plant">
        <title>The Chromosome-Based Rubber Tree Genome Provides New Insights into Spurge Genome Evolution and Rubber Biosynthesis.</title>
        <authorList>
            <person name="Liu J."/>
            <person name="Shi C."/>
            <person name="Shi C.C."/>
            <person name="Li W."/>
            <person name="Zhang Q.J."/>
            <person name="Zhang Y."/>
            <person name="Li K."/>
            <person name="Lu H.F."/>
            <person name="Shi C."/>
            <person name="Zhu S.T."/>
            <person name="Xiao Z.Y."/>
            <person name="Nan H."/>
            <person name="Yue Y."/>
            <person name="Zhu X.G."/>
            <person name="Wu Y."/>
            <person name="Hong X.N."/>
            <person name="Fan G.Y."/>
            <person name="Tong Y."/>
            <person name="Zhang D."/>
            <person name="Mao C.L."/>
            <person name="Liu Y.L."/>
            <person name="Hao S.J."/>
            <person name="Liu W.Q."/>
            <person name="Lv M.Q."/>
            <person name="Zhang H.B."/>
            <person name="Liu Y."/>
            <person name="Hu-Tang G.R."/>
            <person name="Wang J.P."/>
            <person name="Wang J.H."/>
            <person name="Sun Y.H."/>
            <person name="Ni S.B."/>
            <person name="Chen W.B."/>
            <person name="Zhang X.C."/>
            <person name="Jiao Y.N."/>
            <person name="Eichler E.E."/>
            <person name="Li G.H."/>
            <person name="Liu X."/>
            <person name="Gao L.Z."/>
        </authorList>
    </citation>
    <scope>NUCLEOTIDE SEQUENCE [LARGE SCALE GENOMIC DNA]</scope>
    <source>
        <strain evidence="12">cv. GT1</strain>
        <tissue evidence="11">Leaf</tissue>
    </source>
</reference>
<dbReference type="PROSITE" id="PS50082">
    <property type="entry name" value="WD_REPEATS_2"/>
    <property type="match status" value="1"/>
</dbReference>
<evidence type="ECO:0000256" key="10">
    <source>
        <dbReference type="SAM" id="MobiDB-lite"/>
    </source>
</evidence>
<evidence type="ECO:0000256" key="6">
    <source>
        <dbReference type="ARBA" id="ARBA00023140"/>
    </source>
</evidence>
<evidence type="ECO:0000256" key="7">
    <source>
        <dbReference type="ARBA" id="ARBA00024017"/>
    </source>
</evidence>
<keyword evidence="12" id="KW-1185">Reference proteome</keyword>
<protein>
    <recommendedName>
        <fullName evidence="8">Peroxin-7</fullName>
    </recommendedName>
</protein>
<keyword evidence="3" id="KW-0813">Transport</keyword>
<dbReference type="GO" id="GO:0005053">
    <property type="term" value="F:peroxisome matrix targeting signal-2 binding"/>
    <property type="evidence" value="ECO:0007669"/>
    <property type="project" value="InterPro"/>
</dbReference>
<evidence type="ECO:0000256" key="9">
    <source>
        <dbReference type="PROSITE-ProRule" id="PRU00221"/>
    </source>
</evidence>
<evidence type="ECO:0000313" key="12">
    <source>
        <dbReference type="Proteomes" id="UP000467840"/>
    </source>
</evidence>
<comment type="similarity">
    <text evidence="7">Belongs to the WD repeat peroxin-7 family.</text>
</comment>
<dbReference type="PANTHER" id="PTHR46027">
    <property type="entry name" value="PEROXISOMAL TARGETING SIGNAL 2 RECEPTOR"/>
    <property type="match status" value="1"/>
</dbReference>
<keyword evidence="6" id="KW-0576">Peroxisome</keyword>
<dbReference type="PANTHER" id="PTHR46027:SF1">
    <property type="entry name" value="PEROXISOMAL TARGETING SIGNAL 2 RECEPTOR"/>
    <property type="match status" value="1"/>
</dbReference>
<organism evidence="11 12">
    <name type="scientific">Hevea brasiliensis</name>
    <name type="common">Para rubber tree</name>
    <name type="synonym">Siphonia brasiliensis</name>
    <dbReference type="NCBI Taxonomy" id="3981"/>
    <lineage>
        <taxon>Eukaryota</taxon>
        <taxon>Viridiplantae</taxon>
        <taxon>Streptophyta</taxon>
        <taxon>Embryophyta</taxon>
        <taxon>Tracheophyta</taxon>
        <taxon>Spermatophyta</taxon>
        <taxon>Magnoliopsida</taxon>
        <taxon>eudicotyledons</taxon>
        <taxon>Gunneridae</taxon>
        <taxon>Pentapetalae</taxon>
        <taxon>rosids</taxon>
        <taxon>fabids</taxon>
        <taxon>Malpighiales</taxon>
        <taxon>Euphorbiaceae</taxon>
        <taxon>Crotonoideae</taxon>
        <taxon>Micrandreae</taxon>
        <taxon>Hevea</taxon>
    </lineage>
</organism>
<evidence type="ECO:0000256" key="3">
    <source>
        <dbReference type="ARBA" id="ARBA00022448"/>
    </source>
</evidence>
<dbReference type="AlphaFoldDB" id="A0A6A6LPT2"/>
<dbReference type="EMBL" id="JAAGAX010000009">
    <property type="protein sequence ID" value="KAF2303054.1"/>
    <property type="molecule type" value="Genomic_DNA"/>
</dbReference>
<dbReference type="GO" id="GO:0005829">
    <property type="term" value="C:cytosol"/>
    <property type="evidence" value="ECO:0007669"/>
    <property type="project" value="UniProtKB-SubCell"/>
</dbReference>
<proteinExistence type="inferred from homology"/>
<feature type="compositionally biased region" description="Basic residues" evidence="10">
    <location>
        <begin position="1"/>
        <end position="10"/>
    </location>
</feature>
<evidence type="ECO:0000256" key="4">
    <source>
        <dbReference type="ARBA" id="ARBA00022490"/>
    </source>
</evidence>
<gene>
    <name evidence="11" type="ORF">GH714_013021</name>
</gene>